<dbReference type="Gene3D" id="3.90.180.10">
    <property type="entry name" value="Medium-chain alcohol dehydrogenases, catalytic domain"/>
    <property type="match status" value="1"/>
</dbReference>
<dbReference type="AlphaFoldDB" id="A0A6S6Y116"/>
<dbReference type="InterPro" id="IPR020843">
    <property type="entry name" value="ER"/>
</dbReference>
<dbReference type="SMART" id="SM00829">
    <property type="entry name" value="PKS_ER"/>
    <property type="match status" value="1"/>
</dbReference>
<protein>
    <submittedName>
        <fullName evidence="3">Alcohol dehydrogenase</fullName>
    </submittedName>
</protein>
<dbReference type="InterPro" id="IPR051603">
    <property type="entry name" value="Zinc-ADH_QOR/CCCR"/>
</dbReference>
<dbReference type="InterPro" id="IPR013154">
    <property type="entry name" value="ADH-like_N"/>
</dbReference>
<dbReference type="RefSeq" id="WP_145771535.1">
    <property type="nucleotide sequence ID" value="NZ_LR778301.1"/>
</dbReference>
<dbReference type="InterPro" id="IPR036291">
    <property type="entry name" value="NAD(P)-bd_dom_sf"/>
</dbReference>
<reference evidence="3 4" key="1">
    <citation type="submission" date="2020-03" db="EMBL/GenBank/DDBJ databases">
        <authorList>
            <consortium name="Genoscope - CEA"/>
            <person name="William W."/>
        </authorList>
    </citation>
    <scope>NUCLEOTIDE SEQUENCE [LARGE SCALE GENOMIC DNA]</scope>
    <source>
        <strain evidence="4">DSM 16959</strain>
    </source>
</reference>
<sequence length="338" mass="35631">MPKQMRAVMIDEFGPSNVMRIRLADRPEPGSGQLLIRARYASVNPADWKIRAGLLDRVGADGFPMILGMDVAGVVEAVGTGVADFTPGDRVAALSGMGLQLGLRGTYGEYCCTPAVRAVKLPDHLSFEEGATIPIAAASAASTIIDVAKVKPGDVVLFNGGAGSVGTFGVQFLKLLGAKVAATCSTGNLMRLRGYGIDKLIDYTREDVLDSLRAWVPEGVDCVIDAVGLGSLPANTPEMVKPGGIIACIQTLIKDVDGYDAELAARRNVKIVDNISQTVHVGTPLFQVEGFRQVVAGVASGKIKVPPYKVLPLEEVAQAHDEVEQGHFKGKILLKIGA</sequence>
<dbReference type="Proteomes" id="UP000515733">
    <property type="component" value="Chromosome"/>
</dbReference>
<dbReference type="PANTHER" id="PTHR44154">
    <property type="entry name" value="QUINONE OXIDOREDUCTASE"/>
    <property type="match status" value="1"/>
</dbReference>
<dbReference type="KEGG" id="doe:DENOEST_3317"/>
<evidence type="ECO:0000259" key="2">
    <source>
        <dbReference type="SMART" id="SM00829"/>
    </source>
</evidence>
<dbReference type="CDD" id="cd05289">
    <property type="entry name" value="MDR_like_2"/>
    <property type="match status" value="1"/>
</dbReference>
<dbReference type="GO" id="GO:0016491">
    <property type="term" value="F:oxidoreductase activity"/>
    <property type="evidence" value="ECO:0007669"/>
    <property type="project" value="InterPro"/>
</dbReference>
<dbReference type="PANTHER" id="PTHR44154:SF1">
    <property type="entry name" value="QUINONE OXIDOREDUCTASE"/>
    <property type="match status" value="1"/>
</dbReference>
<keyword evidence="4" id="KW-1185">Reference proteome</keyword>
<feature type="domain" description="Enoyl reductase (ER)" evidence="2">
    <location>
        <begin position="14"/>
        <end position="334"/>
    </location>
</feature>
<organism evidence="3 4">
    <name type="scientific">Denitratisoma oestradiolicum</name>
    <dbReference type="NCBI Taxonomy" id="311182"/>
    <lineage>
        <taxon>Bacteria</taxon>
        <taxon>Pseudomonadati</taxon>
        <taxon>Pseudomonadota</taxon>
        <taxon>Betaproteobacteria</taxon>
        <taxon>Nitrosomonadales</taxon>
        <taxon>Sterolibacteriaceae</taxon>
        <taxon>Denitratisoma</taxon>
    </lineage>
</organism>
<dbReference type="SUPFAM" id="SSF50129">
    <property type="entry name" value="GroES-like"/>
    <property type="match status" value="1"/>
</dbReference>
<keyword evidence="1" id="KW-0521">NADP</keyword>
<evidence type="ECO:0000313" key="4">
    <source>
        <dbReference type="Proteomes" id="UP000515733"/>
    </source>
</evidence>
<accession>A0A6S6Y116</accession>
<dbReference type="Gene3D" id="3.40.50.720">
    <property type="entry name" value="NAD(P)-binding Rossmann-like Domain"/>
    <property type="match status" value="1"/>
</dbReference>
<evidence type="ECO:0000256" key="1">
    <source>
        <dbReference type="ARBA" id="ARBA00022857"/>
    </source>
</evidence>
<gene>
    <name evidence="3" type="ORF">DENOEST_3317</name>
</gene>
<dbReference type="Pfam" id="PF08240">
    <property type="entry name" value="ADH_N"/>
    <property type="match status" value="1"/>
</dbReference>
<dbReference type="EMBL" id="LR778301">
    <property type="protein sequence ID" value="CAB1370471.1"/>
    <property type="molecule type" value="Genomic_DNA"/>
</dbReference>
<dbReference type="InterPro" id="IPR011032">
    <property type="entry name" value="GroES-like_sf"/>
</dbReference>
<name>A0A6S6Y116_9PROT</name>
<dbReference type="OrthoDB" id="9785812at2"/>
<evidence type="ECO:0000313" key="3">
    <source>
        <dbReference type="EMBL" id="CAB1370471.1"/>
    </source>
</evidence>
<dbReference type="SUPFAM" id="SSF51735">
    <property type="entry name" value="NAD(P)-binding Rossmann-fold domains"/>
    <property type="match status" value="1"/>
</dbReference>
<proteinExistence type="predicted"/>
<dbReference type="Pfam" id="PF13602">
    <property type="entry name" value="ADH_zinc_N_2"/>
    <property type="match status" value="1"/>
</dbReference>